<accession>A0A419VX69</accession>
<dbReference type="RefSeq" id="WP_120274844.1">
    <property type="nucleotide sequence ID" value="NZ_RAPN01000003.1"/>
</dbReference>
<dbReference type="Pfam" id="PF16344">
    <property type="entry name" value="FecR_C"/>
    <property type="match status" value="1"/>
</dbReference>
<keyword evidence="1" id="KW-1133">Transmembrane helix</keyword>
<organism evidence="4 5">
    <name type="scientific">Mangrovibacterium diazotrophicum</name>
    <dbReference type="NCBI Taxonomy" id="1261403"/>
    <lineage>
        <taxon>Bacteria</taxon>
        <taxon>Pseudomonadati</taxon>
        <taxon>Bacteroidota</taxon>
        <taxon>Bacteroidia</taxon>
        <taxon>Marinilabiliales</taxon>
        <taxon>Prolixibacteraceae</taxon>
        <taxon>Mangrovibacterium</taxon>
    </lineage>
</organism>
<dbReference type="EMBL" id="RAPN01000003">
    <property type="protein sequence ID" value="RKD87825.1"/>
    <property type="molecule type" value="Genomic_DNA"/>
</dbReference>
<dbReference type="GO" id="GO:0016989">
    <property type="term" value="F:sigma factor antagonist activity"/>
    <property type="evidence" value="ECO:0007669"/>
    <property type="project" value="TreeGrafter"/>
</dbReference>
<gene>
    <name evidence="4" type="ORF">BC643_3832</name>
</gene>
<dbReference type="InterPro" id="IPR032508">
    <property type="entry name" value="FecR_C"/>
</dbReference>
<dbReference type="Gene3D" id="3.55.50.30">
    <property type="match status" value="1"/>
</dbReference>
<feature type="domain" description="Protein FecR C-terminal" evidence="3">
    <location>
        <begin position="260"/>
        <end position="328"/>
    </location>
</feature>
<dbReference type="Gene3D" id="2.60.120.1440">
    <property type="match status" value="1"/>
</dbReference>
<feature type="transmembrane region" description="Helical" evidence="1">
    <location>
        <begin position="86"/>
        <end position="106"/>
    </location>
</feature>
<evidence type="ECO:0000313" key="5">
    <source>
        <dbReference type="Proteomes" id="UP000283387"/>
    </source>
</evidence>
<dbReference type="AlphaFoldDB" id="A0A419VX69"/>
<dbReference type="Proteomes" id="UP000283387">
    <property type="component" value="Unassembled WGS sequence"/>
</dbReference>
<dbReference type="OrthoDB" id="1098987at2"/>
<evidence type="ECO:0000259" key="3">
    <source>
        <dbReference type="Pfam" id="PF16344"/>
    </source>
</evidence>
<sequence length="331" mass="38380">MKAHQQQLIDKYKSGQLSDSEHRELLSLFHCDDLEFELKQELYDQLAQLPDEANPEIVIPEFDRIWKKIKQKKKAERKTSEHRINYWYYAAAVLIVGLLIGNIFLLSRNKSPRNEFYSAIAPIGSVSQVILPDSTIVFLNSGSAVKYTRNEDQNTREVYLSGEAWFKVKKSKQVPFFVHTPFYNVRVTGTEFNVKAYDEDRDVVTTLEEGEIRVQSSEVLKLKNEIKLKPGEQLVYNKDEKSIVVSDVKTQIYSSWKDNKLIFVNATLKELAVLLERKYGVEIKIEDKQIAGYHYDGTIKNETILDVLNILQNTLPITYQIKGQEIIIRKK</sequence>
<dbReference type="InterPro" id="IPR006860">
    <property type="entry name" value="FecR"/>
</dbReference>
<comment type="caution">
    <text evidence="4">The sequence shown here is derived from an EMBL/GenBank/DDBJ whole genome shotgun (WGS) entry which is preliminary data.</text>
</comment>
<evidence type="ECO:0000259" key="2">
    <source>
        <dbReference type="Pfam" id="PF04773"/>
    </source>
</evidence>
<protein>
    <submittedName>
        <fullName evidence="4">FecR family protein</fullName>
    </submittedName>
</protein>
<evidence type="ECO:0000256" key="1">
    <source>
        <dbReference type="SAM" id="Phobius"/>
    </source>
</evidence>
<feature type="domain" description="FecR protein" evidence="2">
    <location>
        <begin position="124"/>
        <end position="212"/>
    </location>
</feature>
<keyword evidence="1" id="KW-0472">Membrane</keyword>
<name>A0A419VX69_9BACT</name>
<dbReference type="PIRSF" id="PIRSF018266">
    <property type="entry name" value="FecR"/>
    <property type="match status" value="1"/>
</dbReference>
<reference evidence="4 5" key="1">
    <citation type="submission" date="2018-09" db="EMBL/GenBank/DDBJ databases">
        <title>Genomic Encyclopedia of Archaeal and Bacterial Type Strains, Phase II (KMG-II): from individual species to whole genera.</title>
        <authorList>
            <person name="Goeker M."/>
        </authorList>
    </citation>
    <scope>NUCLEOTIDE SEQUENCE [LARGE SCALE GENOMIC DNA]</scope>
    <source>
        <strain evidence="4 5">DSM 27148</strain>
    </source>
</reference>
<evidence type="ECO:0000313" key="4">
    <source>
        <dbReference type="EMBL" id="RKD87825.1"/>
    </source>
</evidence>
<keyword evidence="1" id="KW-0812">Transmembrane</keyword>
<dbReference type="Pfam" id="PF04773">
    <property type="entry name" value="FecR"/>
    <property type="match status" value="1"/>
</dbReference>
<dbReference type="PANTHER" id="PTHR30273:SF2">
    <property type="entry name" value="PROTEIN FECR"/>
    <property type="match status" value="1"/>
</dbReference>
<proteinExistence type="predicted"/>
<dbReference type="PANTHER" id="PTHR30273">
    <property type="entry name" value="PERIPLASMIC SIGNAL SENSOR AND SIGMA FACTOR ACTIVATOR FECR-RELATED"/>
    <property type="match status" value="1"/>
</dbReference>
<dbReference type="InterPro" id="IPR012373">
    <property type="entry name" value="Ferrdict_sens_TM"/>
</dbReference>
<keyword evidence="5" id="KW-1185">Reference proteome</keyword>